<keyword evidence="1" id="KW-1133">Transmembrane helix</keyword>
<keyword evidence="1" id="KW-0812">Transmembrane</keyword>
<feature type="transmembrane region" description="Helical" evidence="1">
    <location>
        <begin position="134"/>
        <end position="154"/>
    </location>
</feature>
<reference evidence="2" key="2">
    <citation type="submission" date="2021-04" db="EMBL/GenBank/DDBJ databases">
        <authorList>
            <person name="Gilroy R."/>
        </authorList>
    </citation>
    <scope>NUCLEOTIDE SEQUENCE</scope>
    <source>
        <strain evidence="2">ChiHecec2B26-7398</strain>
    </source>
</reference>
<gene>
    <name evidence="2" type="ORF">H9846_09430</name>
</gene>
<evidence type="ECO:0000313" key="3">
    <source>
        <dbReference type="Proteomes" id="UP000886751"/>
    </source>
</evidence>
<protein>
    <submittedName>
        <fullName evidence="2">Uncharacterized protein</fullName>
    </submittedName>
</protein>
<dbReference type="Proteomes" id="UP000886751">
    <property type="component" value="Unassembled WGS sequence"/>
</dbReference>
<dbReference type="AlphaFoldDB" id="A0A9D2BW60"/>
<organism evidence="2 3">
    <name type="scientific">Candidatus Gemmiger excrementipullorum</name>
    <dbReference type="NCBI Taxonomy" id="2838610"/>
    <lineage>
        <taxon>Bacteria</taxon>
        <taxon>Bacillati</taxon>
        <taxon>Bacillota</taxon>
        <taxon>Clostridia</taxon>
        <taxon>Eubacteriales</taxon>
        <taxon>Gemmiger</taxon>
    </lineage>
</organism>
<evidence type="ECO:0000313" key="2">
    <source>
        <dbReference type="EMBL" id="HIX95664.1"/>
    </source>
</evidence>
<evidence type="ECO:0000256" key="1">
    <source>
        <dbReference type="SAM" id="Phobius"/>
    </source>
</evidence>
<keyword evidence="1" id="KW-0472">Membrane</keyword>
<reference evidence="2" key="1">
    <citation type="journal article" date="2021" name="PeerJ">
        <title>Extensive microbial diversity within the chicken gut microbiome revealed by metagenomics and culture.</title>
        <authorList>
            <person name="Gilroy R."/>
            <person name="Ravi A."/>
            <person name="Getino M."/>
            <person name="Pursley I."/>
            <person name="Horton D.L."/>
            <person name="Alikhan N.F."/>
            <person name="Baker D."/>
            <person name="Gharbi K."/>
            <person name="Hall N."/>
            <person name="Watson M."/>
            <person name="Adriaenssens E.M."/>
            <person name="Foster-Nyarko E."/>
            <person name="Jarju S."/>
            <person name="Secka A."/>
            <person name="Antonio M."/>
            <person name="Oren A."/>
            <person name="Chaudhuri R.R."/>
            <person name="La Ragione R."/>
            <person name="Hildebrand F."/>
            <person name="Pallen M.J."/>
        </authorList>
    </citation>
    <scope>NUCLEOTIDE SEQUENCE</scope>
    <source>
        <strain evidence="2">ChiHecec2B26-7398</strain>
    </source>
</reference>
<dbReference type="EMBL" id="DXEI01000138">
    <property type="protein sequence ID" value="HIX95664.1"/>
    <property type="molecule type" value="Genomic_DNA"/>
</dbReference>
<accession>A0A9D2BW60</accession>
<proteinExistence type="predicted"/>
<sequence length="164" mass="17175">MDKQNRMAAACLLCGIAAAGRALLAMPNAAGLQELSLTALAVVGYLLVCRRTALPLICGAAQLALELVLCGSQSGGAWVWLLPALRAADLWLLLAACWRMLRLAGQPSHAMPAAAAVPLAVYTVARFVPQASPAAGISFVAFSVLLLWYAVLMLRAYSAARAQK</sequence>
<name>A0A9D2BW60_9FIRM</name>
<comment type="caution">
    <text evidence="2">The sequence shown here is derived from an EMBL/GenBank/DDBJ whole genome shotgun (WGS) entry which is preliminary data.</text>
</comment>